<feature type="domain" description="Fumarylacetoacetase-like C-terminal" evidence="6">
    <location>
        <begin position="26"/>
        <end position="226"/>
    </location>
</feature>
<keyword evidence="8" id="KW-1185">Reference proteome</keyword>
<dbReference type="EMBL" id="CH933806">
    <property type="protein sequence ID" value="KRG00604.1"/>
    <property type="molecule type" value="Genomic_DNA"/>
</dbReference>
<evidence type="ECO:0000256" key="5">
    <source>
        <dbReference type="ARBA" id="ARBA00044973"/>
    </source>
</evidence>
<evidence type="ECO:0000256" key="1">
    <source>
        <dbReference type="ARBA" id="ARBA00010211"/>
    </source>
</evidence>
<dbReference type="SUPFAM" id="SSF56529">
    <property type="entry name" value="FAH"/>
    <property type="match status" value="1"/>
</dbReference>
<keyword evidence="2" id="KW-0479">Metal-binding</keyword>
<dbReference type="AlphaFoldDB" id="A0A0Q9WX64"/>
<proteinExistence type="inferred from homology"/>
<reference evidence="7 8" key="1">
    <citation type="journal article" date="2007" name="Nature">
        <title>Evolution of genes and genomes on the Drosophila phylogeny.</title>
        <authorList>
            <consortium name="Drosophila 12 Genomes Consortium"/>
            <person name="Clark A.G."/>
            <person name="Eisen M.B."/>
            <person name="Smith D.R."/>
            <person name="Bergman C.M."/>
            <person name="Oliver B."/>
            <person name="Markow T.A."/>
            <person name="Kaufman T.C."/>
            <person name="Kellis M."/>
            <person name="Gelbart W."/>
            <person name="Iyer V.N."/>
            <person name="Pollard D.A."/>
            <person name="Sackton T.B."/>
            <person name="Larracuente A.M."/>
            <person name="Singh N.D."/>
            <person name="Abad J.P."/>
            <person name="Abt D.N."/>
            <person name="Adryan B."/>
            <person name="Aguade M."/>
            <person name="Akashi H."/>
            <person name="Anderson W.W."/>
            <person name="Aquadro C.F."/>
            <person name="Ardell D.H."/>
            <person name="Arguello R."/>
            <person name="Artieri C.G."/>
            <person name="Barbash D.A."/>
            <person name="Barker D."/>
            <person name="Barsanti P."/>
            <person name="Batterham P."/>
            <person name="Batzoglou S."/>
            <person name="Begun D."/>
            <person name="Bhutkar A."/>
            <person name="Blanco E."/>
            <person name="Bosak S.A."/>
            <person name="Bradley R.K."/>
            <person name="Brand A.D."/>
            <person name="Brent M.R."/>
            <person name="Brooks A.N."/>
            <person name="Brown R.H."/>
            <person name="Butlin R.K."/>
            <person name="Caggese C."/>
            <person name="Calvi B.R."/>
            <person name="Bernardo de Carvalho A."/>
            <person name="Caspi A."/>
            <person name="Castrezana S."/>
            <person name="Celniker S.E."/>
            <person name="Chang J.L."/>
            <person name="Chapple C."/>
            <person name="Chatterji S."/>
            <person name="Chinwalla A."/>
            <person name="Civetta A."/>
            <person name="Clifton S.W."/>
            <person name="Comeron J.M."/>
            <person name="Costello J.C."/>
            <person name="Coyne J.A."/>
            <person name="Daub J."/>
            <person name="David R.G."/>
            <person name="Delcher A.L."/>
            <person name="Delehaunty K."/>
            <person name="Do C.B."/>
            <person name="Ebling H."/>
            <person name="Edwards K."/>
            <person name="Eickbush T."/>
            <person name="Evans J.D."/>
            <person name="Filipski A."/>
            <person name="Findeiss S."/>
            <person name="Freyhult E."/>
            <person name="Fulton L."/>
            <person name="Fulton R."/>
            <person name="Garcia A.C."/>
            <person name="Gardiner A."/>
            <person name="Garfield D.A."/>
            <person name="Garvin B.E."/>
            <person name="Gibson G."/>
            <person name="Gilbert D."/>
            <person name="Gnerre S."/>
            <person name="Godfrey J."/>
            <person name="Good R."/>
            <person name="Gotea V."/>
            <person name="Gravely B."/>
            <person name="Greenberg A.J."/>
            <person name="Griffiths-Jones S."/>
            <person name="Gross S."/>
            <person name="Guigo R."/>
            <person name="Gustafson E.A."/>
            <person name="Haerty W."/>
            <person name="Hahn M.W."/>
            <person name="Halligan D.L."/>
            <person name="Halpern A.L."/>
            <person name="Halter G.M."/>
            <person name="Han M.V."/>
            <person name="Heger A."/>
            <person name="Hillier L."/>
            <person name="Hinrichs A.S."/>
            <person name="Holmes I."/>
            <person name="Hoskins R.A."/>
            <person name="Hubisz M.J."/>
            <person name="Hultmark D."/>
            <person name="Huntley M.A."/>
            <person name="Jaffe D.B."/>
            <person name="Jagadeeshan S."/>
            <person name="Jeck W.R."/>
            <person name="Johnson J."/>
            <person name="Jones C.D."/>
            <person name="Jordan W.C."/>
            <person name="Karpen G.H."/>
            <person name="Kataoka E."/>
            <person name="Keightley P.D."/>
            <person name="Kheradpour P."/>
            <person name="Kirkness E.F."/>
            <person name="Koerich L.B."/>
            <person name="Kristiansen K."/>
            <person name="Kudrna D."/>
            <person name="Kulathinal R.J."/>
            <person name="Kumar S."/>
            <person name="Kwok R."/>
            <person name="Lander E."/>
            <person name="Langley C.H."/>
            <person name="Lapoint R."/>
            <person name="Lazzaro B.P."/>
            <person name="Lee S.J."/>
            <person name="Levesque L."/>
            <person name="Li R."/>
            <person name="Lin C.F."/>
            <person name="Lin M.F."/>
            <person name="Lindblad-Toh K."/>
            <person name="Llopart A."/>
            <person name="Long M."/>
            <person name="Low L."/>
            <person name="Lozovsky E."/>
            <person name="Lu J."/>
            <person name="Luo M."/>
            <person name="Machado C.A."/>
            <person name="Makalowski W."/>
            <person name="Marzo M."/>
            <person name="Matsuda M."/>
            <person name="Matzkin L."/>
            <person name="McAllister B."/>
            <person name="McBride C.S."/>
            <person name="McKernan B."/>
            <person name="McKernan K."/>
            <person name="Mendez-Lago M."/>
            <person name="Minx P."/>
            <person name="Mollenhauer M.U."/>
            <person name="Montooth K."/>
            <person name="Mount S.M."/>
            <person name="Mu X."/>
            <person name="Myers E."/>
            <person name="Negre B."/>
            <person name="Newfeld S."/>
            <person name="Nielsen R."/>
            <person name="Noor M.A."/>
            <person name="O'Grady P."/>
            <person name="Pachter L."/>
            <person name="Papaceit M."/>
            <person name="Parisi M.J."/>
            <person name="Parisi M."/>
            <person name="Parts L."/>
            <person name="Pedersen J.S."/>
            <person name="Pesole G."/>
            <person name="Phillippy A.M."/>
            <person name="Ponting C.P."/>
            <person name="Pop M."/>
            <person name="Porcelli D."/>
            <person name="Powell J.R."/>
            <person name="Prohaska S."/>
            <person name="Pruitt K."/>
            <person name="Puig M."/>
            <person name="Quesneville H."/>
            <person name="Ram K.R."/>
            <person name="Rand D."/>
            <person name="Rasmussen M.D."/>
            <person name="Reed L.K."/>
            <person name="Reenan R."/>
            <person name="Reily A."/>
            <person name="Remington K.A."/>
            <person name="Rieger T.T."/>
            <person name="Ritchie M.G."/>
            <person name="Robin C."/>
            <person name="Rogers Y.H."/>
            <person name="Rohde C."/>
            <person name="Rozas J."/>
            <person name="Rubenfield M.J."/>
            <person name="Ruiz A."/>
            <person name="Russo S."/>
            <person name="Salzberg S.L."/>
            <person name="Sanchez-Gracia A."/>
            <person name="Saranga D.J."/>
            <person name="Sato H."/>
            <person name="Schaeffer S.W."/>
            <person name="Schatz M.C."/>
            <person name="Schlenke T."/>
            <person name="Schwartz R."/>
            <person name="Segarra C."/>
            <person name="Singh R.S."/>
            <person name="Sirot L."/>
            <person name="Sirota M."/>
            <person name="Sisneros N.B."/>
            <person name="Smith C.D."/>
            <person name="Smith T.F."/>
            <person name="Spieth J."/>
            <person name="Stage D.E."/>
            <person name="Stark A."/>
            <person name="Stephan W."/>
            <person name="Strausberg R.L."/>
            <person name="Strempel S."/>
            <person name="Sturgill D."/>
            <person name="Sutton G."/>
            <person name="Sutton G.G."/>
            <person name="Tao W."/>
            <person name="Teichmann S."/>
            <person name="Tobari Y.N."/>
            <person name="Tomimura Y."/>
            <person name="Tsolas J.M."/>
            <person name="Valente V.L."/>
            <person name="Venter E."/>
            <person name="Venter J.C."/>
            <person name="Vicario S."/>
            <person name="Vieira F.G."/>
            <person name="Vilella A.J."/>
            <person name="Villasante A."/>
            <person name="Walenz B."/>
            <person name="Wang J."/>
            <person name="Wasserman M."/>
            <person name="Watts T."/>
            <person name="Wilson D."/>
            <person name="Wilson R.K."/>
            <person name="Wing R.A."/>
            <person name="Wolfner M.F."/>
            <person name="Wong A."/>
            <person name="Wong G.K."/>
            <person name="Wu C.I."/>
            <person name="Wu G."/>
            <person name="Yamamoto D."/>
            <person name="Yang H.P."/>
            <person name="Yang S.P."/>
            <person name="Yorke J.A."/>
            <person name="Yoshida K."/>
            <person name="Zdobnov E."/>
            <person name="Zhang P."/>
            <person name="Zhang Y."/>
            <person name="Zimin A.V."/>
            <person name="Baldwin J."/>
            <person name="Abdouelleil A."/>
            <person name="Abdulkadir J."/>
            <person name="Abebe A."/>
            <person name="Abera B."/>
            <person name="Abreu J."/>
            <person name="Acer S.C."/>
            <person name="Aftuck L."/>
            <person name="Alexander A."/>
            <person name="An P."/>
            <person name="Anderson E."/>
            <person name="Anderson S."/>
            <person name="Arachi H."/>
            <person name="Azer M."/>
            <person name="Bachantsang P."/>
            <person name="Barry A."/>
            <person name="Bayul T."/>
            <person name="Berlin A."/>
            <person name="Bessette D."/>
            <person name="Bloom T."/>
            <person name="Blye J."/>
            <person name="Boguslavskiy L."/>
            <person name="Bonnet C."/>
            <person name="Boukhgalter B."/>
            <person name="Bourzgui I."/>
            <person name="Brown A."/>
            <person name="Cahill P."/>
            <person name="Channer S."/>
            <person name="Cheshatsang Y."/>
            <person name="Chuda L."/>
            <person name="Citroen M."/>
            <person name="Collymore A."/>
            <person name="Cooke P."/>
            <person name="Costello M."/>
            <person name="D'Aco K."/>
            <person name="Daza R."/>
            <person name="De Haan G."/>
            <person name="DeGray S."/>
            <person name="DeMaso C."/>
            <person name="Dhargay N."/>
            <person name="Dooley K."/>
            <person name="Dooley E."/>
            <person name="Doricent M."/>
            <person name="Dorje P."/>
            <person name="Dorjee K."/>
            <person name="Dupes A."/>
            <person name="Elong R."/>
            <person name="Falk J."/>
            <person name="Farina A."/>
            <person name="Faro S."/>
            <person name="Ferguson D."/>
            <person name="Fisher S."/>
            <person name="Foley C.D."/>
            <person name="Franke A."/>
            <person name="Friedrich D."/>
            <person name="Gadbois L."/>
            <person name="Gearin G."/>
            <person name="Gearin C.R."/>
            <person name="Giannoukos G."/>
            <person name="Goode T."/>
            <person name="Graham J."/>
            <person name="Grandbois E."/>
            <person name="Grewal S."/>
            <person name="Gyaltsen K."/>
            <person name="Hafez N."/>
            <person name="Hagos B."/>
            <person name="Hall J."/>
            <person name="Henson C."/>
            <person name="Hollinger A."/>
            <person name="Honan T."/>
            <person name="Huard M.D."/>
            <person name="Hughes L."/>
            <person name="Hurhula B."/>
            <person name="Husby M.E."/>
            <person name="Kamat A."/>
            <person name="Kanga B."/>
            <person name="Kashin S."/>
            <person name="Khazanovich D."/>
            <person name="Kisner P."/>
            <person name="Lance K."/>
            <person name="Lara M."/>
            <person name="Lee W."/>
            <person name="Lennon N."/>
            <person name="Letendre F."/>
            <person name="LeVine R."/>
            <person name="Lipovsky A."/>
            <person name="Liu X."/>
            <person name="Liu J."/>
            <person name="Liu S."/>
            <person name="Lokyitsang T."/>
            <person name="Lokyitsang Y."/>
            <person name="Lubonja R."/>
            <person name="Lui A."/>
            <person name="MacDonald P."/>
            <person name="Magnisalis V."/>
            <person name="Maru K."/>
            <person name="Matthews C."/>
            <person name="McCusker W."/>
            <person name="McDonough S."/>
            <person name="Mehta T."/>
            <person name="Meldrim J."/>
            <person name="Meneus L."/>
            <person name="Mihai O."/>
            <person name="Mihalev A."/>
            <person name="Mihova T."/>
            <person name="Mittelman R."/>
            <person name="Mlenga V."/>
            <person name="Montmayeur A."/>
            <person name="Mulrain L."/>
            <person name="Navidi A."/>
            <person name="Naylor J."/>
            <person name="Negash T."/>
            <person name="Nguyen T."/>
            <person name="Nguyen N."/>
            <person name="Nicol R."/>
            <person name="Norbu C."/>
            <person name="Norbu N."/>
            <person name="Novod N."/>
            <person name="O'Neill B."/>
            <person name="Osman S."/>
            <person name="Markiewicz E."/>
            <person name="Oyono O.L."/>
            <person name="Patti C."/>
            <person name="Phunkhang P."/>
            <person name="Pierre F."/>
            <person name="Priest M."/>
            <person name="Raghuraman S."/>
            <person name="Rege F."/>
            <person name="Reyes R."/>
            <person name="Rise C."/>
            <person name="Rogov P."/>
            <person name="Ross K."/>
            <person name="Ryan E."/>
            <person name="Settipalli S."/>
            <person name="Shea T."/>
            <person name="Sherpa N."/>
            <person name="Shi L."/>
            <person name="Shih D."/>
            <person name="Sparrow T."/>
            <person name="Spaulding J."/>
            <person name="Stalker J."/>
            <person name="Stange-Thomann N."/>
            <person name="Stavropoulos S."/>
            <person name="Stone C."/>
            <person name="Strader C."/>
            <person name="Tesfaye S."/>
            <person name="Thomson T."/>
            <person name="Thoulutsang Y."/>
            <person name="Thoulutsang D."/>
            <person name="Topham K."/>
            <person name="Topping I."/>
            <person name="Tsamla T."/>
            <person name="Vassiliev H."/>
            <person name="Vo A."/>
            <person name="Wangchuk T."/>
            <person name="Wangdi T."/>
            <person name="Weiand M."/>
            <person name="Wilkinson J."/>
            <person name="Wilson A."/>
            <person name="Yadav S."/>
            <person name="Young G."/>
            <person name="Yu Q."/>
            <person name="Zembek L."/>
            <person name="Zhong D."/>
            <person name="Zimmer A."/>
            <person name="Zwirko Z."/>
            <person name="Jaffe D.B."/>
            <person name="Alvarez P."/>
            <person name="Brockman W."/>
            <person name="Butler J."/>
            <person name="Chin C."/>
            <person name="Gnerre S."/>
            <person name="Grabherr M."/>
            <person name="Kleber M."/>
            <person name="Mauceli E."/>
            <person name="MacCallum I."/>
        </authorList>
    </citation>
    <scope>NUCLEOTIDE SEQUENCE [LARGE SCALE GENOMIC DNA]</scope>
    <source>
        <strain evidence="7">TSC#15081-1352.22</strain>
        <strain evidence="8">Tucson 15081-1352.22</strain>
    </source>
</reference>
<dbReference type="EMBL" id="CH933806">
    <property type="protein sequence ID" value="KRG00603.1"/>
    <property type="molecule type" value="Genomic_DNA"/>
</dbReference>
<dbReference type="InterPro" id="IPR036663">
    <property type="entry name" value="Fumarylacetoacetase_C_sf"/>
</dbReference>
<sequence length="231" mass="25006">MVLLSRCLMACQRGQDVANFVSEGKKIIGVALNYMCAVKARNVPVPTVPIVFIKPTTSYLKEGRPIILPKVFTKVAYEVELGVVIGTRCKNVSKEKAMDYVGGYCLALDLTAQCNLTAARATGGSWTLGKGFDTATPVSRFIPLDAVGDPHALPLWLKVNGELKQKGCTADLVFKVPDIISYVSKYMTLEPNDLILTGTPHGSEPFKSGDLIECGLADLATMKFDVCDEQN</sequence>
<comment type="catalytic activity">
    <reaction evidence="4">
        <text>oxaloacetate = enol-oxaloacetate</text>
        <dbReference type="Rhea" id="RHEA:16021"/>
        <dbReference type="ChEBI" id="CHEBI:16452"/>
        <dbReference type="ChEBI" id="CHEBI:17479"/>
        <dbReference type="EC" id="5.3.2.2"/>
    </reaction>
    <physiologicalReaction direction="right-to-left" evidence="4">
        <dbReference type="Rhea" id="RHEA:16023"/>
    </physiologicalReaction>
</comment>
<reference evidence="7" key="3">
    <citation type="submission" date="2015-11" db="EMBL/GenBank/DDBJ databases">
        <authorList>
            <consortium name="FlyBase"/>
        </authorList>
    </citation>
    <scope>NUCLEOTIDE SEQUENCE</scope>
    <source>
        <strain evidence="7">TSC#15081-1352.22</strain>
    </source>
</reference>
<evidence type="ECO:0000259" key="6">
    <source>
        <dbReference type="Pfam" id="PF01557"/>
    </source>
</evidence>
<dbReference type="OrthoDB" id="411064at2759"/>
<dbReference type="Pfam" id="PF01557">
    <property type="entry name" value="FAA_hydrolase"/>
    <property type="match status" value="1"/>
</dbReference>
<dbReference type="Gene3D" id="3.90.850.10">
    <property type="entry name" value="Fumarylacetoacetase-like, C-terminal domain"/>
    <property type="match status" value="1"/>
</dbReference>
<evidence type="ECO:0000256" key="2">
    <source>
        <dbReference type="ARBA" id="ARBA00022723"/>
    </source>
</evidence>
<organism evidence="7 8">
    <name type="scientific">Drosophila mojavensis</name>
    <name type="common">Fruit fly</name>
    <dbReference type="NCBI Taxonomy" id="7230"/>
    <lineage>
        <taxon>Eukaryota</taxon>
        <taxon>Metazoa</taxon>
        <taxon>Ecdysozoa</taxon>
        <taxon>Arthropoda</taxon>
        <taxon>Hexapoda</taxon>
        <taxon>Insecta</taxon>
        <taxon>Pterygota</taxon>
        <taxon>Neoptera</taxon>
        <taxon>Endopterygota</taxon>
        <taxon>Diptera</taxon>
        <taxon>Brachycera</taxon>
        <taxon>Muscomorpha</taxon>
        <taxon>Ephydroidea</taxon>
        <taxon>Drosophilidae</taxon>
        <taxon>Drosophila</taxon>
    </lineage>
</organism>
<protein>
    <recommendedName>
        <fullName evidence="5">oxaloacetate tautomerase</fullName>
        <ecNumber evidence="5">5.3.2.2</ecNumber>
    </recommendedName>
    <alternativeName>
        <fullName evidence="3">Fumarylacetoacetate hydrolase domain-containing protein 1</fullName>
    </alternativeName>
</protein>
<evidence type="ECO:0000256" key="3">
    <source>
        <dbReference type="ARBA" id="ARBA00042340"/>
    </source>
</evidence>
<reference evidence="7" key="2">
    <citation type="journal article" date="2008" name="Bioinformatics">
        <title>Assembly reconciliation.</title>
        <authorList>
            <person name="Zimin A.V."/>
            <person name="Smith D.R."/>
            <person name="Sutton G."/>
            <person name="Yorke J.A."/>
        </authorList>
    </citation>
    <scope>NUCLEOTIDE SEQUENCE</scope>
    <source>
        <strain evidence="7">TSC#15081-1352.22</strain>
    </source>
</reference>
<dbReference type="GO" id="GO:0046872">
    <property type="term" value="F:metal ion binding"/>
    <property type="evidence" value="ECO:0007669"/>
    <property type="project" value="UniProtKB-KW"/>
</dbReference>
<evidence type="ECO:0000313" key="7">
    <source>
        <dbReference type="EMBL" id="KRG00603.1"/>
    </source>
</evidence>
<comment type="similarity">
    <text evidence="1">Belongs to the FAH family.</text>
</comment>
<accession>A0A0Q9WX64</accession>
<dbReference type="PANTHER" id="PTHR11820:SF7">
    <property type="entry name" value="ACYLPYRUVASE FAHD1, MITOCHONDRIAL"/>
    <property type="match status" value="1"/>
</dbReference>
<dbReference type="FunFam" id="3.90.850.10:FF:000017">
    <property type="entry name" value="Acylpyruvase FAHD1, mitochondrial"/>
    <property type="match status" value="1"/>
</dbReference>
<dbReference type="GO" id="GO:0050163">
    <property type="term" value="F:oxaloacetate tautomerase activity"/>
    <property type="evidence" value="ECO:0007669"/>
    <property type="project" value="UniProtKB-EC"/>
</dbReference>
<name>A0A0Q9WX64_DROMO</name>
<dbReference type="EC" id="5.3.2.2" evidence="5"/>
<dbReference type="Proteomes" id="UP000009192">
    <property type="component" value="Unassembled WGS sequence"/>
</dbReference>
<dbReference type="SMR" id="A0A0Q9WX64"/>
<gene>
    <name evidence="7" type="primary">Dmoj\GI23871</name>
    <name evidence="7" type="ORF">Dmoj_GI23871</name>
</gene>
<dbReference type="eggNOG" id="KOG1535">
    <property type="taxonomic scope" value="Eukaryota"/>
</dbReference>
<dbReference type="GO" id="GO:0005739">
    <property type="term" value="C:mitochondrion"/>
    <property type="evidence" value="ECO:0007669"/>
    <property type="project" value="TreeGrafter"/>
</dbReference>
<dbReference type="InParanoid" id="A0A0Q9WX64"/>
<evidence type="ECO:0000256" key="4">
    <source>
        <dbReference type="ARBA" id="ARBA00044911"/>
    </source>
</evidence>
<dbReference type="FunCoup" id="A0A0Q9WX64">
    <property type="interactions" value="1597"/>
</dbReference>
<dbReference type="GO" id="GO:0018773">
    <property type="term" value="F:acetylpyruvate hydrolase activity"/>
    <property type="evidence" value="ECO:0007669"/>
    <property type="project" value="TreeGrafter"/>
</dbReference>
<dbReference type="InterPro" id="IPR011234">
    <property type="entry name" value="Fumarylacetoacetase-like_C"/>
</dbReference>
<evidence type="ECO:0000313" key="8">
    <source>
        <dbReference type="Proteomes" id="UP000009192"/>
    </source>
</evidence>
<dbReference type="KEGG" id="dmo:Dmoj_GI23871"/>
<dbReference type="PANTHER" id="PTHR11820">
    <property type="entry name" value="ACYLPYRUVASE"/>
    <property type="match status" value="1"/>
</dbReference>